<dbReference type="Pfam" id="PF13416">
    <property type="entry name" value="SBP_bac_8"/>
    <property type="match status" value="1"/>
</dbReference>
<dbReference type="Proteomes" id="UP001138768">
    <property type="component" value="Unassembled WGS sequence"/>
</dbReference>
<dbReference type="PRINTS" id="PR00909">
    <property type="entry name" value="SPERMDNBNDNG"/>
</dbReference>
<sequence length="374" mass="41484">MGLRVKNELGLLRASWLFTCLLLVSVLFASSAPAAEESPAAPAGAIEAPTRELRLLTWPDYLDPGLVEAFEREFKTRVRFDYFDSDDARDRFVVQSDGQGFDVAVLDSSAVASYRRRGWIRPIDAAQVPNLRHIDEAIDQAYPQTSGYAVPYFWGTTGIAYRADLVPEPPRRWMDLFRPDAALVGRIMMIADSYDLIGMALKALGFSMNSADPEQIEQATALLLEQQPALRGYGTLELGPESPLITGELVAAMSYSGDAAMLMEQHDAIRYRVPEEGGPIWIDYLTIGAQGQSDLALAFIDFLNRSEVAAQNARYLHYATPNRAAEALLPAEFLSDPLIYPPPETLARCEHYKPLSPEAVRQRVEVYSAIVHGR</sequence>
<keyword evidence="2 5" id="KW-0813">Transport</keyword>
<dbReference type="InterPro" id="IPR001188">
    <property type="entry name" value="Sperm_putr-bd"/>
</dbReference>
<dbReference type="SUPFAM" id="SSF53850">
    <property type="entry name" value="Periplasmic binding protein-like II"/>
    <property type="match status" value="1"/>
</dbReference>
<dbReference type="AlphaFoldDB" id="A0A9X1B690"/>
<gene>
    <name evidence="7" type="ORF">CKO42_19925</name>
</gene>
<accession>A0A9X1B690</accession>
<feature type="chain" id="PRO_5040809287" description="Putrescine-binding periplasmic protein" evidence="6">
    <location>
        <begin position="35"/>
        <end position="374"/>
    </location>
</feature>
<dbReference type="InterPro" id="IPR006059">
    <property type="entry name" value="SBP"/>
</dbReference>
<comment type="function">
    <text evidence="5">Required for the activity of the bacterial periplasmic transport system of putrescine.</text>
</comment>
<reference evidence="7 8" key="1">
    <citation type="journal article" date="2020" name="Microorganisms">
        <title>Osmotic Adaptation and Compatible Solute Biosynthesis of Phototrophic Bacteria as Revealed from Genome Analyses.</title>
        <authorList>
            <person name="Imhoff J.F."/>
            <person name="Rahn T."/>
            <person name="Kunzel S."/>
            <person name="Keller A."/>
            <person name="Neulinger S.C."/>
        </authorList>
    </citation>
    <scope>NUCLEOTIDE SEQUENCE [LARGE SCALE GENOMIC DNA]</scope>
    <source>
        <strain evidence="7 8">DSM 25653</strain>
    </source>
</reference>
<dbReference type="CDD" id="cd13590">
    <property type="entry name" value="PBP2_PotD_PotF_like"/>
    <property type="match status" value="1"/>
</dbReference>
<evidence type="ECO:0000313" key="7">
    <source>
        <dbReference type="EMBL" id="MBK1620656.1"/>
    </source>
</evidence>
<evidence type="ECO:0000313" key="8">
    <source>
        <dbReference type="Proteomes" id="UP001138768"/>
    </source>
</evidence>
<comment type="subcellular location">
    <subcellularLocation>
        <location evidence="1 5">Periplasm</location>
    </subcellularLocation>
</comment>
<dbReference type="PANTHER" id="PTHR30222">
    <property type="entry name" value="SPERMIDINE/PUTRESCINE-BINDING PERIPLASMIC PROTEIN"/>
    <property type="match status" value="1"/>
</dbReference>
<comment type="caution">
    <text evidence="7">The sequence shown here is derived from an EMBL/GenBank/DDBJ whole genome shotgun (WGS) entry which is preliminary data.</text>
</comment>
<evidence type="ECO:0000256" key="6">
    <source>
        <dbReference type="SAM" id="SignalP"/>
    </source>
</evidence>
<dbReference type="GO" id="GO:0019808">
    <property type="term" value="F:polyamine binding"/>
    <property type="evidence" value="ECO:0007669"/>
    <property type="project" value="InterPro"/>
</dbReference>
<evidence type="ECO:0000256" key="1">
    <source>
        <dbReference type="ARBA" id="ARBA00004418"/>
    </source>
</evidence>
<keyword evidence="8" id="KW-1185">Reference proteome</keyword>
<protein>
    <recommendedName>
        <fullName evidence="5">Putrescine-binding periplasmic protein</fullName>
    </recommendedName>
</protein>
<dbReference type="PIRSF" id="PIRSF019574">
    <property type="entry name" value="Periplasmic_polyamine_BP"/>
    <property type="match status" value="1"/>
</dbReference>
<keyword evidence="3 6" id="KW-0732">Signal</keyword>
<dbReference type="GO" id="GO:0042597">
    <property type="term" value="C:periplasmic space"/>
    <property type="evidence" value="ECO:0007669"/>
    <property type="project" value="UniProtKB-SubCell"/>
</dbReference>
<evidence type="ECO:0000256" key="3">
    <source>
        <dbReference type="ARBA" id="ARBA00022729"/>
    </source>
</evidence>
<evidence type="ECO:0000256" key="4">
    <source>
        <dbReference type="ARBA" id="ARBA00022764"/>
    </source>
</evidence>
<proteinExistence type="inferred from homology"/>
<name>A0A9X1B690_9GAMM</name>
<dbReference type="Gene3D" id="3.40.190.10">
    <property type="entry name" value="Periplasmic binding protein-like II"/>
    <property type="match status" value="2"/>
</dbReference>
<dbReference type="EMBL" id="NRRY01000045">
    <property type="protein sequence ID" value="MBK1620656.1"/>
    <property type="molecule type" value="Genomic_DNA"/>
</dbReference>
<evidence type="ECO:0000256" key="5">
    <source>
        <dbReference type="PIRNR" id="PIRNR019574"/>
    </source>
</evidence>
<evidence type="ECO:0000256" key="2">
    <source>
        <dbReference type="ARBA" id="ARBA00022448"/>
    </source>
</evidence>
<organism evidence="7 8">
    <name type="scientific">Lamprobacter modestohalophilus</name>
    <dbReference type="NCBI Taxonomy" id="1064514"/>
    <lineage>
        <taxon>Bacteria</taxon>
        <taxon>Pseudomonadati</taxon>
        <taxon>Pseudomonadota</taxon>
        <taxon>Gammaproteobacteria</taxon>
        <taxon>Chromatiales</taxon>
        <taxon>Chromatiaceae</taxon>
        <taxon>Lamprobacter</taxon>
    </lineage>
</organism>
<dbReference type="PANTHER" id="PTHR30222:SF17">
    <property type="entry name" value="SPERMIDINE_PUTRESCINE-BINDING PERIPLASMIC PROTEIN"/>
    <property type="match status" value="1"/>
</dbReference>
<comment type="similarity">
    <text evidence="5">Belongs to the bacterial solute-binding protein PotD/PotF family.</text>
</comment>
<feature type="signal peptide" evidence="6">
    <location>
        <begin position="1"/>
        <end position="34"/>
    </location>
</feature>
<keyword evidence="4 5" id="KW-0574">Periplasm</keyword>
<dbReference type="GO" id="GO:0015846">
    <property type="term" value="P:polyamine transport"/>
    <property type="evidence" value="ECO:0007669"/>
    <property type="project" value="InterPro"/>
</dbReference>